<dbReference type="Gene3D" id="1.10.3020.10">
    <property type="entry name" value="alpha-amino acid ester hydrolase ( Helical cap domain)"/>
    <property type="match status" value="1"/>
</dbReference>
<dbReference type="InterPro" id="IPR008979">
    <property type="entry name" value="Galactose-bd-like_sf"/>
</dbReference>
<dbReference type="InterPro" id="IPR057326">
    <property type="entry name" value="KR_dom"/>
</dbReference>
<evidence type="ECO:0000259" key="5">
    <source>
        <dbReference type="SMART" id="SM00939"/>
    </source>
</evidence>
<evidence type="ECO:0000313" key="7">
    <source>
        <dbReference type="Proteomes" id="UP001159405"/>
    </source>
</evidence>
<dbReference type="EMBL" id="CALNXK010000024">
    <property type="protein sequence ID" value="CAH3111942.1"/>
    <property type="molecule type" value="Genomic_DNA"/>
</dbReference>
<keyword evidence="7" id="KW-1185">Reference proteome</keyword>
<keyword evidence="1" id="KW-0378">Hydrolase</keyword>
<evidence type="ECO:0000256" key="3">
    <source>
        <dbReference type="SAM" id="MobiDB-lite"/>
    </source>
</evidence>
<dbReference type="InterPro" id="IPR002347">
    <property type="entry name" value="SDR_fam"/>
</dbReference>
<evidence type="ECO:0000313" key="6">
    <source>
        <dbReference type="EMBL" id="CAH3111942.1"/>
    </source>
</evidence>
<dbReference type="Gene3D" id="3.40.50.720">
    <property type="entry name" value="NAD(P)-binding Rossmann-like Domain"/>
    <property type="match status" value="1"/>
</dbReference>
<dbReference type="PRINTS" id="PR00081">
    <property type="entry name" value="GDHRDH"/>
</dbReference>
<keyword evidence="2" id="KW-0560">Oxidoreductase</keyword>
<dbReference type="Gene3D" id="3.40.50.1820">
    <property type="entry name" value="alpha/beta hydrolase"/>
    <property type="match status" value="1"/>
</dbReference>
<feature type="compositionally biased region" description="Polar residues" evidence="3">
    <location>
        <begin position="950"/>
        <end position="960"/>
    </location>
</feature>
<dbReference type="InterPro" id="IPR020904">
    <property type="entry name" value="Sc_DH/Rdtase_CS"/>
</dbReference>
<dbReference type="PANTHER" id="PTHR44269">
    <property type="entry name" value="DEHYDROGENASE/REDUCTASE SDR FAMILY MEMBER 7-RELATED"/>
    <property type="match status" value="1"/>
</dbReference>
<gene>
    <name evidence="6" type="ORF">PLOB_00020701</name>
</gene>
<evidence type="ECO:0000256" key="1">
    <source>
        <dbReference type="ARBA" id="ARBA00022801"/>
    </source>
</evidence>
<feature type="region of interest" description="Disordered" evidence="3">
    <location>
        <begin position="941"/>
        <end position="960"/>
    </location>
</feature>
<dbReference type="SUPFAM" id="SSF53474">
    <property type="entry name" value="alpha/beta-Hydrolases"/>
    <property type="match status" value="1"/>
</dbReference>
<dbReference type="SUPFAM" id="SSF51735">
    <property type="entry name" value="NAD(P)-binding Rossmann-fold domains"/>
    <property type="match status" value="1"/>
</dbReference>
<evidence type="ECO:0008006" key="8">
    <source>
        <dbReference type="Google" id="ProtNLM"/>
    </source>
</evidence>
<dbReference type="InterPro" id="IPR013736">
    <property type="entry name" value="Xaa-Pro_dipept_C"/>
</dbReference>
<dbReference type="Pfam" id="PF00106">
    <property type="entry name" value="adh_short"/>
    <property type="match status" value="1"/>
</dbReference>
<dbReference type="SMART" id="SM00939">
    <property type="entry name" value="PepX_C"/>
    <property type="match status" value="1"/>
</dbReference>
<dbReference type="InterPro" id="IPR005674">
    <property type="entry name" value="CocE/Ser_esterase"/>
</dbReference>
<dbReference type="NCBIfam" id="TIGR00976">
    <property type="entry name" value="CocE_NonD"/>
    <property type="match status" value="1"/>
</dbReference>
<feature type="domain" description="Ketoreductase" evidence="4">
    <location>
        <begin position="41"/>
        <end position="232"/>
    </location>
</feature>
<accession>A0ABN8NJP9</accession>
<evidence type="ECO:0000256" key="2">
    <source>
        <dbReference type="ARBA" id="ARBA00023002"/>
    </source>
</evidence>
<proteinExistence type="predicted"/>
<comment type="caution">
    <text evidence="6">The sequence shown here is derived from an EMBL/GenBank/DDBJ whole genome shotgun (WGS) entry which is preliminary data.</text>
</comment>
<protein>
    <recommendedName>
        <fullName evidence="8">Xaa-Pro dipeptidyl-peptidase C-terminal domain-containing protein</fullName>
    </recommendedName>
</protein>
<feature type="domain" description="Xaa-Pro dipeptidyl-peptidase C-terminal" evidence="5">
    <location>
        <begin position="595"/>
        <end position="840"/>
    </location>
</feature>
<name>A0ABN8NJP9_9CNID</name>
<dbReference type="Pfam" id="PF08530">
    <property type="entry name" value="PepX_C"/>
    <property type="match status" value="1"/>
</dbReference>
<dbReference type="InterPro" id="IPR053011">
    <property type="entry name" value="SDR_family_member_7"/>
</dbReference>
<organism evidence="6 7">
    <name type="scientific">Porites lobata</name>
    <dbReference type="NCBI Taxonomy" id="104759"/>
    <lineage>
        <taxon>Eukaryota</taxon>
        <taxon>Metazoa</taxon>
        <taxon>Cnidaria</taxon>
        <taxon>Anthozoa</taxon>
        <taxon>Hexacorallia</taxon>
        <taxon>Scleractinia</taxon>
        <taxon>Fungiina</taxon>
        <taxon>Poritidae</taxon>
        <taxon>Porites</taxon>
    </lineage>
</organism>
<dbReference type="InterPro" id="IPR029058">
    <property type="entry name" value="AB_hydrolase_fold"/>
</dbReference>
<dbReference type="SUPFAM" id="SSF49785">
    <property type="entry name" value="Galactose-binding domain-like"/>
    <property type="match status" value="1"/>
</dbReference>
<dbReference type="InterPro" id="IPR036291">
    <property type="entry name" value="NAD(P)-bd_dom_sf"/>
</dbReference>
<dbReference type="CDD" id="cd05332">
    <property type="entry name" value="11beta-HSD1_like_SDR_c"/>
    <property type="match status" value="1"/>
</dbReference>
<dbReference type="Proteomes" id="UP001159405">
    <property type="component" value="Unassembled WGS sequence"/>
</dbReference>
<dbReference type="PROSITE" id="PS00061">
    <property type="entry name" value="ADH_SHORT"/>
    <property type="match status" value="1"/>
</dbReference>
<dbReference type="InterPro" id="IPR000383">
    <property type="entry name" value="Xaa-Pro-like_dom"/>
</dbReference>
<dbReference type="PRINTS" id="PR00080">
    <property type="entry name" value="SDRFAMILY"/>
</dbReference>
<dbReference type="Gene3D" id="2.60.120.260">
    <property type="entry name" value="Galactose-binding domain-like"/>
    <property type="match status" value="1"/>
</dbReference>
<evidence type="ECO:0000259" key="4">
    <source>
        <dbReference type="SMART" id="SM00822"/>
    </source>
</evidence>
<dbReference type="SMART" id="SM00822">
    <property type="entry name" value="PKS_KR"/>
    <property type="match status" value="1"/>
</dbReference>
<dbReference type="Pfam" id="PF02129">
    <property type="entry name" value="Peptidase_S15"/>
    <property type="match status" value="1"/>
</dbReference>
<sequence length="1005" mass="114244">MFLFVAIIAIILFIIFVLDCDFILKFKEKFGAKPEEKLRGKVVWITGASSGIGEHLAYELAKCGCKLVLSARRKEELERVKGGCVALARDRSLVTDVLVLPLDITEYNKHKDHAQTVMNHFNRVDILVNNSGRSQRGLVLDTPSVDVDQAMLDINVIGPVSLTKAVLPHMIKQKSGQIIVTSSVAGKIGSPGQATYSATKFAIQGYFNTLRMEVNEHDIGVTLVCPGPVQTDVVANAFTEDVNKQFKEKAVVQHDSKRMPPERCTRLMAVAMANRLDEVCQACWYEASQKNERRNRIKTMLYTVNRTPLVWIPVRDGTKLAAKLWIPGDLVDKSTVAANEVTKYPAILEYLPYRRTDWTAQRDEKIHSYFCAHGYVCVRVDMRGTGDSEGYYYDEYEKQEQEDCCDVISWISRQDWCTGNVGMYGKSWGGFNGLQVAATRPPALKTIISTYSSDDRYADDVHCRSGCVLGREMPSWAHIMFLWNARPPHPESLGSKWKEVWLDRLSKSSEPWIHKWMSYQVRDSYWQHGSICEDYSSIACPVFLIGGFTDLYTDSVFRMLEHLKCPIRALIGPWSHEWPMDSSPGPRINHLKECLRWWDCHLKGLSTGIMDEPALRLFLRDGISNAHKEDVWPGQWIAEDNWPSSNVLLQELTLHEDRRLAPESEGREKNVLNESETKVIIKTSFLSGSWCGLPLAFSLEELPVDQRLEDALSECWETATLKEPVSVVGFPEVHLQLSCDRPCALVAARLCDVFPNGESSLISRGVLNLTHLRGHSPEEVKPVPTHEIFTARLKLDSTAYRVAAGHKIRLALSSVYWPFVWPSPHVTCLSVHTGSKSKLLLPVRVSNEEVNERDSQLGEFESSDACKRFTLPVEWRRKPRKARNLDIGFLSDEYKLTVTLDAGCVVLKDTNTVYDETRTEIHTVKEGQPITAKVAIHSQVTMKREDETADQSNSGRNPWNTRLDASSEMWADEQFFYFENRLTAWHCSEECFDRKWTKKIERFHV</sequence>
<reference evidence="6 7" key="1">
    <citation type="submission" date="2022-05" db="EMBL/GenBank/DDBJ databases">
        <authorList>
            <consortium name="Genoscope - CEA"/>
            <person name="William W."/>
        </authorList>
    </citation>
    <scope>NUCLEOTIDE SEQUENCE [LARGE SCALE GENOMIC DNA]</scope>
</reference>